<protein>
    <recommendedName>
        <fullName evidence="3">2Fe-2S ferredoxin-type domain-containing protein</fullName>
    </recommendedName>
</protein>
<evidence type="ECO:0000313" key="5">
    <source>
        <dbReference type="Proteomes" id="UP000185746"/>
    </source>
</evidence>
<feature type="domain" description="2Fe-2S ferredoxin-type" evidence="3">
    <location>
        <begin position="19"/>
        <end position="101"/>
    </location>
</feature>
<dbReference type="KEGG" id="surl:BI350_14650"/>
<dbReference type="GO" id="GO:0016491">
    <property type="term" value="F:oxidoreductase activity"/>
    <property type="evidence" value="ECO:0007669"/>
    <property type="project" value="UniProtKB-KW"/>
</dbReference>
<keyword evidence="1" id="KW-0560">Oxidoreductase</keyword>
<organism evidence="4 5">
    <name type="scientific">Sporosarcina ureilytica</name>
    <dbReference type="NCBI Taxonomy" id="298596"/>
    <lineage>
        <taxon>Bacteria</taxon>
        <taxon>Bacillati</taxon>
        <taxon>Bacillota</taxon>
        <taxon>Bacilli</taxon>
        <taxon>Bacillales</taxon>
        <taxon>Caryophanaceae</taxon>
        <taxon>Sporosarcina</taxon>
    </lineage>
</organism>
<evidence type="ECO:0000256" key="2">
    <source>
        <dbReference type="SAM" id="MobiDB-lite"/>
    </source>
</evidence>
<evidence type="ECO:0000313" key="4">
    <source>
        <dbReference type="EMBL" id="AOV08653.1"/>
    </source>
</evidence>
<feature type="compositionally biased region" description="Basic and acidic residues" evidence="2">
    <location>
        <begin position="117"/>
        <end position="133"/>
    </location>
</feature>
<dbReference type="PROSITE" id="PS51085">
    <property type="entry name" value="2FE2S_FER_2"/>
    <property type="match status" value="1"/>
</dbReference>
<dbReference type="EMBL" id="CP017560">
    <property type="protein sequence ID" value="AOV08653.1"/>
    <property type="molecule type" value="Genomic_DNA"/>
</dbReference>
<gene>
    <name evidence="4" type="ORF">BI350_14650</name>
</gene>
<dbReference type="CDD" id="cd00207">
    <property type="entry name" value="fer2"/>
    <property type="match status" value="1"/>
</dbReference>
<name>A0A1D8JIW8_9BACL</name>
<dbReference type="InterPro" id="IPR036010">
    <property type="entry name" value="2Fe-2S_ferredoxin-like_sf"/>
</dbReference>
<evidence type="ECO:0000259" key="3">
    <source>
        <dbReference type="PROSITE" id="PS51085"/>
    </source>
</evidence>
<dbReference type="Proteomes" id="UP000185746">
    <property type="component" value="Chromosome"/>
</dbReference>
<accession>A0A1D8JIW8</accession>
<keyword evidence="5" id="KW-1185">Reference proteome</keyword>
<dbReference type="InterPro" id="IPR001041">
    <property type="entry name" value="2Fe-2S_ferredoxin-type"/>
</dbReference>
<dbReference type="InterPro" id="IPR042204">
    <property type="entry name" value="2Fe-2S-bd_N"/>
</dbReference>
<dbReference type="SUPFAM" id="SSF54292">
    <property type="entry name" value="2Fe-2S ferredoxin-like"/>
    <property type="match status" value="1"/>
</dbReference>
<dbReference type="Pfam" id="PF13510">
    <property type="entry name" value="Fer2_4"/>
    <property type="match status" value="1"/>
</dbReference>
<sequence>MTTNRIMNHPVLGRLENKKTVTFTFDGQTFEGYEGDTIASALLANGIRQLRVHEETGEPRAIYCNIGHCFECRVTVNETDTVRACMTPIQNDLKVESGKRQPTPFNTSPENWPRTYAEYEERNKDKKDGDSNV</sequence>
<evidence type="ECO:0000256" key="1">
    <source>
        <dbReference type="ARBA" id="ARBA00023002"/>
    </source>
</evidence>
<dbReference type="GO" id="GO:0051536">
    <property type="term" value="F:iron-sulfur cluster binding"/>
    <property type="evidence" value="ECO:0007669"/>
    <property type="project" value="InterPro"/>
</dbReference>
<dbReference type="AlphaFoldDB" id="A0A1D8JIW8"/>
<dbReference type="Gene3D" id="3.10.20.440">
    <property type="entry name" value="2Fe-2S iron-sulphur cluster binding domain, sarcosine oxidase, alpha subunit, N-terminal domain"/>
    <property type="match status" value="1"/>
</dbReference>
<proteinExistence type="predicted"/>
<reference evidence="4 5" key="1">
    <citation type="submission" date="2016-09" db="EMBL/GenBank/DDBJ databases">
        <title>Complete genome sequence of the Lysinibacillus sphaericus LMG 22257, a specie of Bacillus with ureolytic activity that can effectively biodeposit calcium carbonate.</title>
        <authorList>
            <person name="Yan W."/>
        </authorList>
    </citation>
    <scope>NUCLEOTIDE SEQUENCE [LARGE SCALE GENOMIC DNA]</scope>
    <source>
        <strain evidence="4 5">LMG 22257</strain>
    </source>
</reference>
<feature type="region of interest" description="Disordered" evidence="2">
    <location>
        <begin position="94"/>
        <end position="133"/>
    </location>
</feature>